<dbReference type="Proteomes" id="UP001066276">
    <property type="component" value="Chromosome 4_1"/>
</dbReference>
<feature type="region of interest" description="Disordered" evidence="1">
    <location>
        <begin position="1"/>
        <end position="49"/>
    </location>
</feature>
<name>A0AAV7TDZ4_PLEWA</name>
<gene>
    <name evidence="2" type="ORF">NDU88_006286</name>
</gene>
<organism evidence="2 3">
    <name type="scientific">Pleurodeles waltl</name>
    <name type="common">Iberian ribbed newt</name>
    <dbReference type="NCBI Taxonomy" id="8319"/>
    <lineage>
        <taxon>Eukaryota</taxon>
        <taxon>Metazoa</taxon>
        <taxon>Chordata</taxon>
        <taxon>Craniata</taxon>
        <taxon>Vertebrata</taxon>
        <taxon>Euteleostomi</taxon>
        <taxon>Amphibia</taxon>
        <taxon>Batrachia</taxon>
        <taxon>Caudata</taxon>
        <taxon>Salamandroidea</taxon>
        <taxon>Salamandridae</taxon>
        <taxon>Pleurodelinae</taxon>
        <taxon>Pleurodeles</taxon>
    </lineage>
</organism>
<accession>A0AAV7TDZ4</accession>
<sequence>MSLQSPMAEGQGAEAPSVSSQGPAGFGDPRPGSALLIPAAGSTQPRSRLQAARCTRAHHRSAQGPTAPKQLHGYSGCTLNTAAGGRKNVCADLMVDLKAENGALLNGGHLGWSPATPPVQHFCSRWVKLIRLLGHAGAAPVRRNQDDKQKKTSLQMQIS</sequence>
<comment type="caution">
    <text evidence="2">The sequence shown here is derived from an EMBL/GenBank/DDBJ whole genome shotgun (WGS) entry which is preliminary data.</text>
</comment>
<reference evidence="2" key="1">
    <citation type="journal article" date="2022" name="bioRxiv">
        <title>Sequencing and chromosome-scale assembly of the giantPleurodeles waltlgenome.</title>
        <authorList>
            <person name="Brown T."/>
            <person name="Elewa A."/>
            <person name="Iarovenko S."/>
            <person name="Subramanian E."/>
            <person name="Araus A.J."/>
            <person name="Petzold A."/>
            <person name="Susuki M."/>
            <person name="Suzuki K.-i.T."/>
            <person name="Hayashi T."/>
            <person name="Toyoda A."/>
            <person name="Oliveira C."/>
            <person name="Osipova E."/>
            <person name="Leigh N.D."/>
            <person name="Simon A."/>
            <person name="Yun M.H."/>
        </authorList>
    </citation>
    <scope>NUCLEOTIDE SEQUENCE</scope>
    <source>
        <strain evidence="2">20211129_DDA</strain>
        <tissue evidence="2">Liver</tissue>
    </source>
</reference>
<dbReference type="AlphaFoldDB" id="A0AAV7TDZ4"/>
<dbReference type="EMBL" id="JANPWB010000007">
    <property type="protein sequence ID" value="KAJ1174465.1"/>
    <property type="molecule type" value="Genomic_DNA"/>
</dbReference>
<feature type="region of interest" description="Disordered" evidence="1">
    <location>
        <begin position="138"/>
        <end position="159"/>
    </location>
</feature>
<protein>
    <submittedName>
        <fullName evidence="2">Uncharacterized protein</fullName>
    </submittedName>
</protein>
<evidence type="ECO:0000313" key="3">
    <source>
        <dbReference type="Proteomes" id="UP001066276"/>
    </source>
</evidence>
<evidence type="ECO:0000256" key="1">
    <source>
        <dbReference type="SAM" id="MobiDB-lite"/>
    </source>
</evidence>
<keyword evidence="3" id="KW-1185">Reference proteome</keyword>
<evidence type="ECO:0000313" key="2">
    <source>
        <dbReference type="EMBL" id="KAJ1174465.1"/>
    </source>
</evidence>
<proteinExistence type="predicted"/>